<protein>
    <recommendedName>
        <fullName evidence="4">Centromere-binding protein ParB C-terminal domain-containing protein</fullName>
    </recommendedName>
</protein>
<organism evidence="2 3">
    <name type="scientific">Rhodococcoides trifolii</name>
    <dbReference type="NCBI Taxonomy" id="908250"/>
    <lineage>
        <taxon>Bacteria</taxon>
        <taxon>Bacillati</taxon>
        <taxon>Actinomycetota</taxon>
        <taxon>Actinomycetes</taxon>
        <taxon>Mycobacteriales</taxon>
        <taxon>Nocardiaceae</taxon>
        <taxon>Rhodococcoides</taxon>
    </lineage>
</organism>
<gene>
    <name evidence="2" type="ORF">GCM10007304_46770</name>
</gene>
<sequence>MQRPERIRSTLYNASPLDPPAAAAEPVVPKTTPVPTKVKRTFYFHTDTSERLLNAAGALAATAGAPRGPSDLVAVAVERYVDYLEQTFNSGAPFPQRTGPLQPGPRLQ</sequence>
<proteinExistence type="predicted"/>
<feature type="compositionally biased region" description="Low complexity" evidence="1">
    <location>
        <begin position="20"/>
        <end position="32"/>
    </location>
</feature>
<evidence type="ECO:0000256" key="1">
    <source>
        <dbReference type="SAM" id="MobiDB-lite"/>
    </source>
</evidence>
<dbReference type="RefSeq" id="WP_188547546.1">
    <property type="nucleotide sequence ID" value="NZ_BMCU01000006.1"/>
</dbReference>
<reference evidence="2" key="1">
    <citation type="journal article" date="2014" name="Int. J. Syst. Evol. Microbiol.">
        <title>Complete genome sequence of Corynebacterium casei LMG S-19264T (=DSM 44701T), isolated from a smear-ripened cheese.</title>
        <authorList>
            <consortium name="US DOE Joint Genome Institute (JGI-PGF)"/>
            <person name="Walter F."/>
            <person name="Albersmeier A."/>
            <person name="Kalinowski J."/>
            <person name="Ruckert C."/>
        </authorList>
    </citation>
    <scope>NUCLEOTIDE SEQUENCE</scope>
    <source>
        <strain evidence="2">CCM 7905</strain>
    </source>
</reference>
<evidence type="ECO:0000313" key="2">
    <source>
        <dbReference type="EMBL" id="GGG27590.1"/>
    </source>
</evidence>
<feature type="region of interest" description="Disordered" evidence="1">
    <location>
        <begin position="1"/>
        <end position="32"/>
    </location>
</feature>
<evidence type="ECO:0000313" key="3">
    <source>
        <dbReference type="Proteomes" id="UP000654257"/>
    </source>
</evidence>
<dbReference type="EMBL" id="BMCU01000006">
    <property type="protein sequence ID" value="GGG27590.1"/>
    <property type="molecule type" value="Genomic_DNA"/>
</dbReference>
<dbReference type="Proteomes" id="UP000654257">
    <property type="component" value="Unassembled WGS sequence"/>
</dbReference>
<comment type="caution">
    <text evidence="2">The sequence shown here is derived from an EMBL/GenBank/DDBJ whole genome shotgun (WGS) entry which is preliminary data.</text>
</comment>
<accession>A0A917LIQ3</accession>
<keyword evidence="3" id="KW-1185">Reference proteome</keyword>
<name>A0A917LIQ3_9NOCA</name>
<dbReference type="AlphaFoldDB" id="A0A917LIQ3"/>
<dbReference type="Gene3D" id="6.10.180.30">
    <property type="match status" value="1"/>
</dbReference>
<feature type="region of interest" description="Disordered" evidence="1">
    <location>
        <begin position="89"/>
        <end position="108"/>
    </location>
</feature>
<evidence type="ECO:0008006" key="4">
    <source>
        <dbReference type="Google" id="ProtNLM"/>
    </source>
</evidence>
<reference evidence="2" key="2">
    <citation type="submission" date="2020-09" db="EMBL/GenBank/DDBJ databases">
        <authorList>
            <person name="Sun Q."/>
            <person name="Sedlacek I."/>
        </authorList>
    </citation>
    <scope>NUCLEOTIDE SEQUENCE</scope>
    <source>
        <strain evidence="2">CCM 7905</strain>
    </source>
</reference>